<dbReference type="InterPro" id="IPR038764">
    <property type="entry name" value="GNAT_N_AcTrfase_prd"/>
</dbReference>
<evidence type="ECO:0000313" key="2">
    <source>
        <dbReference type="EMBL" id="OGD10504.1"/>
    </source>
</evidence>
<evidence type="ECO:0000259" key="1">
    <source>
        <dbReference type="PROSITE" id="PS51186"/>
    </source>
</evidence>
<protein>
    <recommendedName>
        <fullName evidence="1">N-acetyltransferase domain-containing protein</fullName>
    </recommendedName>
</protein>
<dbReference type="InterPro" id="IPR016181">
    <property type="entry name" value="Acyl_CoA_acyltransferase"/>
</dbReference>
<organism evidence="2 3">
    <name type="scientific">Candidatus Amesbacteria bacterium RIFOXYB1_FULL_44_23</name>
    <dbReference type="NCBI Taxonomy" id="1797263"/>
    <lineage>
        <taxon>Bacteria</taxon>
        <taxon>Candidatus Amesiibacteriota</taxon>
    </lineage>
</organism>
<dbReference type="InterPro" id="IPR000182">
    <property type="entry name" value="GNAT_dom"/>
</dbReference>
<dbReference type="EMBL" id="MEXR01000005">
    <property type="protein sequence ID" value="OGD10504.1"/>
    <property type="molecule type" value="Genomic_DNA"/>
</dbReference>
<dbReference type="PANTHER" id="PTHR41700:SF1">
    <property type="entry name" value="N-ACETYLTRANSFERASE DOMAIN-CONTAINING PROTEIN"/>
    <property type="match status" value="1"/>
</dbReference>
<accession>A0A1F4ZYL3</accession>
<name>A0A1F4ZYL3_9BACT</name>
<dbReference type="GO" id="GO:0016747">
    <property type="term" value="F:acyltransferase activity, transferring groups other than amino-acyl groups"/>
    <property type="evidence" value="ECO:0007669"/>
    <property type="project" value="InterPro"/>
</dbReference>
<comment type="caution">
    <text evidence="2">The sequence shown here is derived from an EMBL/GenBank/DDBJ whole genome shotgun (WGS) entry which is preliminary data.</text>
</comment>
<dbReference type="STRING" id="1797263.A2397_03360"/>
<evidence type="ECO:0000313" key="3">
    <source>
        <dbReference type="Proteomes" id="UP000176424"/>
    </source>
</evidence>
<sequence>MSSRTENLAETKVKILRQNFVTDGRRRWATEIAGEEVQFRRLDWRDIDELNQIVELQDKVWQMGDKNLVPENMLAIAEEVGGDVLSAGKPGLPPDGFVLTVPTANPERLFLHMIGVNPENQSRGLGEKLMLLEGTLAKDRGIRRIDWTYDPLMGANANLYLAHLGAVPHKYTINKYGILVNSTDPNIEPRYKKVETDRFTVRWEIGDDNLWQKIMSGENFKADLSEEIEWNGEGTVPDRFRVSLPRDFAGMTREDMIDTRNYLRQIALRAMSYEDISNRGFIEGTHEVTGFGSDQEANTNYYVFESRQDLLK</sequence>
<dbReference type="CDD" id="cd04301">
    <property type="entry name" value="NAT_SF"/>
    <property type="match status" value="1"/>
</dbReference>
<dbReference type="Gene3D" id="3.40.630.30">
    <property type="match status" value="1"/>
</dbReference>
<dbReference type="AlphaFoldDB" id="A0A1F4ZYL3"/>
<feature type="domain" description="N-acetyltransferase" evidence="1">
    <location>
        <begin position="37"/>
        <end position="185"/>
    </location>
</feature>
<dbReference type="SUPFAM" id="SSF55729">
    <property type="entry name" value="Acyl-CoA N-acyltransferases (Nat)"/>
    <property type="match status" value="1"/>
</dbReference>
<dbReference type="PANTHER" id="PTHR41700">
    <property type="entry name" value="GCN5-RELATED N-ACETYLTRANSFERASE"/>
    <property type="match status" value="1"/>
</dbReference>
<proteinExistence type="predicted"/>
<dbReference type="PROSITE" id="PS51186">
    <property type="entry name" value="GNAT"/>
    <property type="match status" value="1"/>
</dbReference>
<dbReference type="Proteomes" id="UP000176424">
    <property type="component" value="Unassembled WGS sequence"/>
</dbReference>
<gene>
    <name evidence="2" type="ORF">A2397_03360</name>
</gene>
<reference evidence="2 3" key="1">
    <citation type="journal article" date="2016" name="Nat. Commun.">
        <title>Thousands of microbial genomes shed light on interconnected biogeochemical processes in an aquifer system.</title>
        <authorList>
            <person name="Anantharaman K."/>
            <person name="Brown C.T."/>
            <person name="Hug L.A."/>
            <person name="Sharon I."/>
            <person name="Castelle C.J."/>
            <person name="Probst A.J."/>
            <person name="Thomas B.C."/>
            <person name="Singh A."/>
            <person name="Wilkins M.J."/>
            <person name="Karaoz U."/>
            <person name="Brodie E.L."/>
            <person name="Williams K.H."/>
            <person name="Hubbard S.S."/>
            <person name="Banfield J.F."/>
        </authorList>
    </citation>
    <scope>NUCLEOTIDE SEQUENCE [LARGE SCALE GENOMIC DNA]</scope>
</reference>